<dbReference type="RefSeq" id="WP_119438377.1">
    <property type="nucleotide sequence ID" value="NZ_QWGR01000006.1"/>
</dbReference>
<dbReference type="PANTHER" id="PTHR43465:SF2">
    <property type="entry name" value="DUF1680 DOMAIN PROTEIN (AFU_ORTHOLOGUE AFUA_1G08910)"/>
    <property type="match status" value="1"/>
</dbReference>
<dbReference type="PANTHER" id="PTHR43465">
    <property type="entry name" value="DUF1680 DOMAIN PROTEIN (AFU_ORTHOLOGUE AFUA_1G08910)"/>
    <property type="match status" value="1"/>
</dbReference>
<organism evidence="3 4">
    <name type="scientific">Maribellus luteus</name>
    <dbReference type="NCBI Taxonomy" id="2305463"/>
    <lineage>
        <taxon>Bacteria</taxon>
        <taxon>Pseudomonadati</taxon>
        <taxon>Bacteroidota</taxon>
        <taxon>Bacteroidia</taxon>
        <taxon>Marinilabiliales</taxon>
        <taxon>Prolixibacteraceae</taxon>
        <taxon>Maribellus</taxon>
    </lineage>
</organism>
<dbReference type="OrthoDB" id="9757939at2"/>
<dbReference type="Pfam" id="PF20736">
    <property type="entry name" value="Glyco_hydro127M"/>
    <property type="match status" value="1"/>
</dbReference>
<dbReference type="InterPro" id="IPR049174">
    <property type="entry name" value="Beta-AFase-like"/>
</dbReference>
<dbReference type="InterPro" id="IPR008928">
    <property type="entry name" value="6-hairpin_glycosidase_sf"/>
</dbReference>
<accession>A0A399T1M3</accession>
<dbReference type="EMBL" id="QWGR01000006">
    <property type="protein sequence ID" value="RIJ48031.1"/>
    <property type="molecule type" value="Genomic_DNA"/>
</dbReference>
<dbReference type="Proteomes" id="UP000265926">
    <property type="component" value="Unassembled WGS sequence"/>
</dbReference>
<evidence type="ECO:0000313" key="4">
    <source>
        <dbReference type="Proteomes" id="UP000265926"/>
    </source>
</evidence>
<evidence type="ECO:0008006" key="5">
    <source>
        <dbReference type="Google" id="ProtNLM"/>
    </source>
</evidence>
<name>A0A399T1M3_9BACT</name>
<dbReference type="SUPFAM" id="SSF48208">
    <property type="entry name" value="Six-hairpin glycosidases"/>
    <property type="match status" value="1"/>
</dbReference>
<feature type="domain" description="Non-reducing end beta-L-arabinofuranosidase-like GH127 middle" evidence="2">
    <location>
        <begin position="411"/>
        <end position="504"/>
    </location>
</feature>
<comment type="caution">
    <text evidence="3">The sequence shown here is derived from an EMBL/GenBank/DDBJ whole genome shotgun (WGS) entry which is preliminary data.</text>
</comment>
<dbReference type="InterPro" id="IPR049046">
    <property type="entry name" value="Beta-AFase-like_GH127_middle"/>
</dbReference>
<dbReference type="GO" id="GO:0005975">
    <property type="term" value="P:carbohydrate metabolic process"/>
    <property type="evidence" value="ECO:0007669"/>
    <property type="project" value="InterPro"/>
</dbReference>
<dbReference type="InterPro" id="IPR012878">
    <property type="entry name" value="Beta-AFase-like_GH127_cat"/>
</dbReference>
<evidence type="ECO:0000259" key="1">
    <source>
        <dbReference type="Pfam" id="PF07944"/>
    </source>
</evidence>
<keyword evidence="4" id="KW-1185">Reference proteome</keyword>
<evidence type="ECO:0000313" key="3">
    <source>
        <dbReference type="EMBL" id="RIJ48031.1"/>
    </source>
</evidence>
<reference evidence="3 4" key="1">
    <citation type="submission" date="2018-08" db="EMBL/GenBank/DDBJ databases">
        <title>Pallidiluteibacterium maritimus gen. nov., sp. nov., isolated from coastal sediment.</title>
        <authorList>
            <person name="Zhou L.Y."/>
        </authorList>
    </citation>
    <scope>NUCLEOTIDE SEQUENCE [LARGE SCALE GENOMIC DNA]</scope>
    <source>
        <strain evidence="3 4">XSD2</strain>
    </source>
</reference>
<proteinExistence type="predicted"/>
<dbReference type="Gene3D" id="1.50.10.20">
    <property type="match status" value="1"/>
</dbReference>
<dbReference type="Pfam" id="PF07944">
    <property type="entry name" value="Beta-AFase-like_GH127_cat"/>
    <property type="match status" value="1"/>
</dbReference>
<dbReference type="PROSITE" id="PS51257">
    <property type="entry name" value="PROKAR_LIPOPROTEIN"/>
    <property type="match status" value="1"/>
</dbReference>
<protein>
    <recommendedName>
        <fullName evidence="5">Glycoside hydrolase family 127 protein</fullName>
    </recommendedName>
</protein>
<feature type="domain" description="Non-reducing end beta-L-arabinofuranosidase-like GH127 catalytic" evidence="1">
    <location>
        <begin position="262"/>
        <end position="397"/>
    </location>
</feature>
<sequence length="588" mass="66429">MKEIRIKAMSQLLNILFIALLIITVFSCKEEKPKQGNNGIQPVGFGTIEVEGALWSRAAASMSRLEKGRYLPDTLYCIPSRQYHMEEWPGDMPGRTILALTLLEQATGRKAKYLDELMTGLPDHINAKGYMGKDYGEFISEQQLAGNSWMFRSLCEQYQWKGDAYSLALLQGFVDGLALPTLGAHKDYPIKPELREHAEEMLGQSTKKLDGWILSSDVGCDFVFMDGVVQAYGILKTPELKELSYELVNRFFEVDLYAIKAQTHASLTAVRAIIRLYELTGDRNLLEKAIERFQLYKDKGMTENYENFNWFQRTDTWTEPCAVVDSYLAALSLWQHTGDTQYLSDAQLIWYNGICVGQRANGGFGLSTCLNGDHVNLEAFMYEAHWCCTMRGAEGIATKIKSLYYTHDDTIFIPDFAPSKAKIDLRGGHLCLSQKTDYPFGEKVTFTVSESTGENPTVFKIFIPEWFSDITLHKSGTEIDYRREKNYLIFSDHLVKGDILSLRFKQKPQVLQAHSAGSYKIQKGPLLMGAYNPTEKIALADHPEINDVGDGKLLIAGTDTELKPIYHVMDGAMGIPGQYKIQVLFEKK</sequence>
<dbReference type="AlphaFoldDB" id="A0A399T1M3"/>
<evidence type="ECO:0000259" key="2">
    <source>
        <dbReference type="Pfam" id="PF20736"/>
    </source>
</evidence>
<gene>
    <name evidence="3" type="ORF">D1614_13020</name>
</gene>